<organism evidence="2 3">
    <name type="scientific">Eragrostis curvula</name>
    <name type="common">weeping love grass</name>
    <dbReference type="NCBI Taxonomy" id="38414"/>
    <lineage>
        <taxon>Eukaryota</taxon>
        <taxon>Viridiplantae</taxon>
        <taxon>Streptophyta</taxon>
        <taxon>Embryophyta</taxon>
        <taxon>Tracheophyta</taxon>
        <taxon>Spermatophyta</taxon>
        <taxon>Magnoliopsida</taxon>
        <taxon>Liliopsida</taxon>
        <taxon>Poales</taxon>
        <taxon>Poaceae</taxon>
        <taxon>PACMAD clade</taxon>
        <taxon>Chloridoideae</taxon>
        <taxon>Eragrostideae</taxon>
        <taxon>Eragrostidinae</taxon>
        <taxon>Eragrostis</taxon>
    </lineage>
</organism>
<dbReference type="PANTHER" id="PTHR33063:SF13">
    <property type="entry name" value="OS02G0583500 PROTEIN"/>
    <property type="match status" value="1"/>
</dbReference>
<dbReference type="Proteomes" id="UP000324897">
    <property type="component" value="Chromosome 6"/>
</dbReference>
<evidence type="ECO:0000256" key="1">
    <source>
        <dbReference type="SAM" id="MobiDB-lite"/>
    </source>
</evidence>
<dbReference type="Gramene" id="TVU49961">
    <property type="protein sequence ID" value="TVU49961"/>
    <property type="gene ID" value="EJB05_01308"/>
</dbReference>
<dbReference type="PANTHER" id="PTHR33063">
    <property type="entry name" value="OS02G0583500 PROTEIN"/>
    <property type="match status" value="1"/>
</dbReference>
<feature type="non-terminal residue" evidence="2">
    <location>
        <position position="1"/>
    </location>
</feature>
<dbReference type="EMBL" id="RWGY01000002">
    <property type="protein sequence ID" value="TVU49961.1"/>
    <property type="molecule type" value="Genomic_DNA"/>
</dbReference>
<dbReference type="AlphaFoldDB" id="A0A5J9WPA7"/>
<evidence type="ECO:0000313" key="3">
    <source>
        <dbReference type="Proteomes" id="UP000324897"/>
    </source>
</evidence>
<evidence type="ECO:0000313" key="2">
    <source>
        <dbReference type="EMBL" id="TVU49961.1"/>
    </source>
</evidence>
<protein>
    <recommendedName>
        <fullName evidence="4">Transposase Tnp1/En/Spm-like domain-containing protein</fullName>
    </recommendedName>
</protein>
<accession>A0A5J9WPA7</accession>
<dbReference type="InterPro" id="IPR004252">
    <property type="entry name" value="Probable_transposase_24"/>
</dbReference>
<comment type="caution">
    <text evidence="2">The sequence shown here is derived from an EMBL/GenBank/DDBJ whole genome shotgun (WGS) entry which is preliminary data.</text>
</comment>
<feature type="region of interest" description="Disordered" evidence="1">
    <location>
        <begin position="48"/>
        <end position="99"/>
    </location>
</feature>
<feature type="non-terminal residue" evidence="2">
    <location>
        <position position="488"/>
    </location>
</feature>
<reference evidence="2 3" key="1">
    <citation type="journal article" date="2019" name="Sci. Rep.">
        <title>A high-quality genome of Eragrostis curvula grass provides insights into Poaceae evolution and supports new strategies to enhance forage quality.</title>
        <authorList>
            <person name="Carballo J."/>
            <person name="Santos B.A.C.M."/>
            <person name="Zappacosta D."/>
            <person name="Garbus I."/>
            <person name="Selva J.P."/>
            <person name="Gallo C.A."/>
            <person name="Diaz A."/>
            <person name="Albertini E."/>
            <person name="Caccamo M."/>
            <person name="Echenique V."/>
        </authorList>
    </citation>
    <scope>NUCLEOTIDE SEQUENCE [LARGE SCALE GENOMIC DNA]</scope>
    <source>
        <strain evidence="3">cv. Victoria</strain>
        <tissue evidence="2">Leaf</tissue>
    </source>
</reference>
<proteinExistence type="predicted"/>
<feature type="region of interest" description="Disordered" evidence="1">
    <location>
        <begin position="445"/>
        <end position="469"/>
    </location>
</feature>
<gene>
    <name evidence="2" type="ORF">EJB05_01308</name>
</gene>
<evidence type="ECO:0008006" key="4">
    <source>
        <dbReference type="Google" id="ProtNLM"/>
    </source>
</evidence>
<sequence>MPTKEGRQEQELPIHAYELLKLQQCMRNNARLRELGLPVMTSMSAQQCGIASKKKNPKTAEQDDTGQGSQSEYDAEQDDTGEGDFIDENTSKETFQEISKQKTCHRVELRLGRREFVLQNLLQELQGAGDQMANGCAEAAIENNIAQEDEETMFANSEGAEGRCIRGINMGKGLAKMSRARRGKLAVIIPEGKIRPVAPLVAAKFATECNIAVRNHVPVLKSWKEYKKEPEHLKNFIGKLAAKFDINKNDPSVQKACSEMMKKAIRQQRYRLKLKYFDPFPLNMWNQLVEFWKNPEKMAICEKNKANRAEVKFHQTTGSHSYMVHCENLGDKYDDEDPNALDYFKECHYSKKKKGFTPAVQSAIEQMEKKIAEAADDHPDLSMTEVVADVLAEHSKRNKFLQHVGIENVQPRTSVRNLQEELAEEKRANNELRLVVNTQREKIDELSEQVRESEQARVRDKEEMQKKQADIDAKLELLLSKYASHEAE</sequence>
<keyword evidence="3" id="KW-1185">Reference proteome</keyword>
<name>A0A5J9WPA7_9POAL</name>
<dbReference type="Pfam" id="PF03004">
    <property type="entry name" value="Transposase_24"/>
    <property type="match status" value="1"/>
</dbReference>
<dbReference type="OrthoDB" id="693320at2759"/>
<feature type="compositionally biased region" description="Acidic residues" evidence="1">
    <location>
        <begin position="73"/>
        <end position="87"/>
    </location>
</feature>